<sequence>MALVRCLLVLLITCILLELGWEVMSSYYGGIERTRRWYHTHTRYTFLDFQYPNVLRQAREYNTRFRHRLGCQTGGGSELPRHSGHGHWANPDL</sequence>
<dbReference type="AlphaFoldDB" id="A0AA40DPH0"/>
<keyword evidence="2" id="KW-0732">Signal</keyword>
<protein>
    <recommendedName>
        <fullName evidence="5">Secreted protein</fullName>
    </recommendedName>
</protein>
<name>A0AA40DPH0_9PEZI</name>
<feature type="signal peptide" evidence="2">
    <location>
        <begin position="1"/>
        <end position="22"/>
    </location>
</feature>
<organism evidence="3 4">
    <name type="scientific">Lasiosphaeris hirsuta</name>
    <dbReference type="NCBI Taxonomy" id="260670"/>
    <lineage>
        <taxon>Eukaryota</taxon>
        <taxon>Fungi</taxon>
        <taxon>Dikarya</taxon>
        <taxon>Ascomycota</taxon>
        <taxon>Pezizomycotina</taxon>
        <taxon>Sordariomycetes</taxon>
        <taxon>Sordariomycetidae</taxon>
        <taxon>Sordariales</taxon>
        <taxon>Lasiosphaeriaceae</taxon>
        <taxon>Lasiosphaeris</taxon>
    </lineage>
</organism>
<feature type="region of interest" description="Disordered" evidence="1">
    <location>
        <begin position="74"/>
        <end position="93"/>
    </location>
</feature>
<gene>
    <name evidence="3" type="ORF">B0H67DRAFT_587288</name>
</gene>
<dbReference type="EMBL" id="JAUKUA010000006">
    <property type="protein sequence ID" value="KAK0707328.1"/>
    <property type="molecule type" value="Genomic_DNA"/>
</dbReference>
<proteinExistence type="predicted"/>
<dbReference type="Proteomes" id="UP001172102">
    <property type="component" value="Unassembled WGS sequence"/>
</dbReference>
<keyword evidence="4" id="KW-1185">Reference proteome</keyword>
<evidence type="ECO:0000256" key="1">
    <source>
        <dbReference type="SAM" id="MobiDB-lite"/>
    </source>
</evidence>
<evidence type="ECO:0008006" key="5">
    <source>
        <dbReference type="Google" id="ProtNLM"/>
    </source>
</evidence>
<reference evidence="3" key="1">
    <citation type="submission" date="2023-06" db="EMBL/GenBank/DDBJ databases">
        <title>Genome-scale phylogeny and comparative genomics of the fungal order Sordariales.</title>
        <authorList>
            <consortium name="Lawrence Berkeley National Laboratory"/>
            <person name="Hensen N."/>
            <person name="Bonometti L."/>
            <person name="Westerberg I."/>
            <person name="Brannstrom I.O."/>
            <person name="Guillou S."/>
            <person name="Cros-Aarteil S."/>
            <person name="Calhoun S."/>
            <person name="Haridas S."/>
            <person name="Kuo A."/>
            <person name="Mondo S."/>
            <person name="Pangilinan J."/>
            <person name="Riley R."/>
            <person name="Labutti K."/>
            <person name="Andreopoulos B."/>
            <person name="Lipzen A."/>
            <person name="Chen C."/>
            <person name="Yanf M."/>
            <person name="Daum C."/>
            <person name="Ng V."/>
            <person name="Clum A."/>
            <person name="Steindorff A."/>
            <person name="Ohm R."/>
            <person name="Martin F."/>
            <person name="Silar P."/>
            <person name="Natvig D."/>
            <person name="Lalanne C."/>
            <person name="Gautier V."/>
            <person name="Ament-Velasquez S.L."/>
            <person name="Kruys A."/>
            <person name="Hutchinson M.I."/>
            <person name="Powell A.J."/>
            <person name="Barry K."/>
            <person name="Miller A.N."/>
            <person name="Grigoriev I.V."/>
            <person name="Debuchy R."/>
            <person name="Gladieux P."/>
            <person name="Thoren M.H."/>
            <person name="Johannesson H."/>
        </authorList>
    </citation>
    <scope>NUCLEOTIDE SEQUENCE</scope>
    <source>
        <strain evidence="3">SMH4607-1</strain>
    </source>
</reference>
<accession>A0AA40DPH0</accession>
<comment type="caution">
    <text evidence="3">The sequence shown here is derived from an EMBL/GenBank/DDBJ whole genome shotgun (WGS) entry which is preliminary data.</text>
</comment>
<feature type="chain" id="PRO_5041338431" description="Secreted protein" evidence="2">
    <location>
        <begin position="23"/>
        <end position="93"/>
    </location>
</feature>
<evidence type="ECO:0000313" key="4">
    <source>
        <dbReference type="Proteomes" id="UP001172102"/>
    </source>
</evidence>
<evidence type="ECO:0000313" key="3">
    <source>
        <dbReference type="EMBL" id="KAK0707328.1"/>
    </source>
</evidence>
<evidence type="ECO:0000256" key="2">
    <source>
        <dbReference type="SAM" id="SignalP"/>
    </source>
</evidence>